<evidence type="ECO:0000313" key="10">
    <source>
        <dbReference type="Proteomes" id="UP000466586"/>
    </source>
</evidence>
<dbReference type="SUPFAM" id="SSF48452">
    <property type="entry name" value="TPR-like"/>
    <property type="match status" value="1"/>
</dbReference>
<dbReference type="GO" id="GO:0009279">
    <property type="term" value="C:cell outer membrane"/>
    <property type="evidence" value="ECO:0007669"/>
    <property type="project" value="UniProtKB-SubCell"/>
</dbReference>
<keyword evidence="5" id="KW-0998">Cell outer membrane</keyword>
<evidence type="ECO:0000256" key="6">
    <source>
        <dbReference type="SAM" id="MobiDB-lite"/>
    </source>
</evidence>
<protein>
    <submittedName>
        <fullName evidence="9">RagB/SusD family nutrient uptake outer membrane protein</fullName>
    </submittedName>
</protein>
<evidence type="ECO:0000259" key="7">
    <source>
        <dbReference type="Pfam" id="PF07980"/>
    </source>
</evidence>
<evidence type="ECO:0000256" key="2">
    <source>
        <dbReference type="ARBA" id="ARBA00006275"/>
    </source>
</evidence>
<evidence type="ECO:0000256" key="5">
    <source>
        <dbReference type="ARBA" id="ARBA00023237"/>
    </source>
</evidence>
<keyword evidence="10" id="KW-1185">Reference proteome</keyword>
<keyword evidence="3" id="KW-0732">Signal</keyword>
<organism evidence="9 10">
    <name type="scientific">Hufsiella arboris</name>
    <dbReference type="NCBI Taxonomy" id="2695275"/>
    <lineage>
        <taxon>Bacteria</taxon>
        <taxon>Pseudomonadati</taxon>
        <taxon>Bacteroidota</taxon>
        <taxon>Sphingobacteriia</taxon>
        <taxon>Sphingobacteriales</taxon>
        <taxon>Sphingobacteriaceae</taxon>
        <taxon>Hufsiella</taxon>
    </lineage>
</organism>
<dbReference type="Gene3D" id="1.25.40.390">
    <property type="match status" value="1"/>
</dbReference>
<dbReference type="InterPro" id="IPR011990">
    <property type="entry name" value="TPR-like_helical_dom_sf"/>
</dbReference>
<evidence type="ECO:0000259" key="8">
    <source>
        <dbReference type="Pfam" id="PF14322"/>
    </source>
</evidence>
<comment type="similarity">
    <text evidence="2">Belongs to the SusD family.</text>
</comment>
<keyword evidence="4" id="KW-0472">Membrane</keyword>
<reference evidence="9 10" key="1">
    <citation type="submission" date="2019-11" db="EMBL/GenBank/DDBJ databases">
        <title>Pedobacter sp. HMF7647 Genome sequencing and assembly.</title>
        <authorList>
            <person name="Kang H."/>
            <person name="Kim H."/>
            <person name="Joh K."/>
        </authorList>
    </citation>
    <scope>NUCLEOTIDE SEQUENCE [LARGE SCALE GENOMIC DNA]</scope>
    <source>
        <strain evidence="9 10">HMF7647</strain>
    </source>
</reference>
<dbReference type="RefSeq" id="WP_160845060.1">
    <property type="nucleotide sequence ID" value="NZ_WVHT01000005.1"/>
</dbReference>
<dbReference type="EMBL" id="WVHT01000005">
    <property type="protein sequence ID" value="MXV51890.1"/>
    <property type="molecule type" value="Genomic_DNA"/>
</dbReference>
<sequence length="514" mass="57309">MKKSTILKYKIRRTNLKDRSSLLQKVLLKSALAITLFTSSCNKLDIQPEGFVTKEQFYKTEADANAGVTGIYNELVFDPGEQPIYGRELNFLTDMVSDDLSAGPSAINPNVRALSAITYVSSNDRLQVSWRQFYTLINRANLAIDQIPAISFDQNSKQKLIREAKFLRGLTYFNLVRLWGDVPLVLHDATSVTPSELKSSRVPKEQIYKQIVEDLTEAENLPTPVNNQGRATGGAAKALLAKVYLTIKDYDHAIAKAREVRDGGFGYKLFDKFSDVFNTSKSFENTGEHIFSAQFDANAGLGNGSSMMGANFVGFTTARLPADVPAANNGLYDLFQPGDTRRDVTFYTSIVNPATGTPFVYTQPFFGKYIDRSVLATPNQSNINFPVLRYADVLLILAEALNEKDGPTSEAYDAINQVHRRAFARPITSPDVTVDLSSLTQSSFRDALYLERRLEFVQEAQRWFDLVRTGRLVTALKKVPEKAGVSERNNLYPIPKSERDLNPDGLPQNPGYTD</sequence>
<evidence type="ECO:0000256" key="1">
    <source>
        <dbReference type="ARBA" id="ARBA00004442"/>
    </source>
</evidence>
<name>A0A7K1YBU4_9SPHI</name>
<dbReference type="CDD" id="cd08977">
    <property type="entry name" value="SusD"/>
    <property type="match status" value="1"/>
</dbReference>
<dbReference type="Pfam" id="PF07980">
    <property type="entry name" value="SusD_RagB"/>
    <property type="match status" value="1"/>
</dbReference>
<evidence type="ECO:0000256" key="4">
    <source>
        <dbReference type="ARBA" id="ARBA00023136"/>
    </source>
</evidence>
<feature type="domain" description="RagB/SusD" evidence="7">
    <location>
        <begin position="360"/>
        <end position="512"/>
    </location>
</feature>
<gene>
    <name evidence="9" type="ORF">GS399_12970</name>
</gene>
<proteinExistence type="inferred from homology"/>
<dbReference type="AlphaFoldDB" id="A0A7K1YBU4"/>
<dbReference type="Proteomes" id="UP000466586">
    <property type="component" value="Unassembled WGS sequence"/>
</dbReference>
<feature type="region of interest" description="Disordered" evidence="6">
    <location>
        <begin position="487"/>
        <end position="514"/>
    </location>
</feature>
<feature type="domain" description="SusD-like N-terminal" evidence="8">
    <location>
        <begin position="112"/>
        <end position="245"/>
    </location>
</feature>
<dbReference type="InterPro" id="IPR012944">
    <property type="entry name" value="SusD_RagB_dom"/>
</dbReference>
<evidence type="ECO:0000313" key="9">
    <source>
        <dbReference type="EMBL" id="MXV51890.1"/>
    </source>
</evidence>
<dbReference type="Pfam" id="PF14322">
    <property type="entry name" value="SusD-like_3"/>
    <property type="match status" value="1"/>
</dbReference>
<dbReference type="InterPro" id="IPR033985">
    <property type="entry name" value="SusD-like_N"/>
</dbReference>
<comment type="caution">
    <text evidence="9">The sequence shown here is derived from an EMBL/GenBank/DDBJ whole genome shotgun (WGS) entry which is preliminary data.</text>
</comment>
<evidence type="ECO:0000256" key="3">
    <source>
        <dbReference type="ARBA" id="ARBA00022729"/>
    </source>
</evidence>
<comment type="subcellular location">
    <subcellularLocation>
        <location evidence="1">Cell outer membrane</location>
    </subcellularLocation>
</comment>
<accession>A0A7K1YBU4</accession>